<evidence type="ECO:0000256" key="6">
    <source>
        <dbReference type="ARBA" id="ARBA00022777"/>
    </source>
</evidence>
<evidence type="ECO:0000256" key="2">
    <source>
        <dbReference type="ARBA" id="ARBA00004236"/>
    </source>
</evidence>
<protein>
    <recommendedName>
        <fullName evidence="8">Sensor-like histidine kinase SenX3</fullName>
        <ecNumber evidence="3">2.7.13.3</ecNumber>
    </recommendedName>
</protein>
<evidence type="ECO:0000313" key="12">
    <source>
        <dbReference type="Proteomes" id="UP000679307"/>
    </source>
</evidence>
<keyword evidence="5 11" id="KW-0808">Transferase</keyword>
<dbReference type="PRINTS" id="PR00344">
    <property type="entry name" value="BCTRLSENSOR"/>
</dbReference>
<dbReference type="SMART" id="SM00387">
    <property type="entry name" value="HATPase_c"/>
    <property type="match status" value="1"/>
</dbReference>
<dbReference type="InterPro" id="IPR005467">
    <property type="entry name" value="His_kinase_dom"/>
</dbReference>
<gene>
    <name evidence="11" type="primary">cph1_3</name>
    <name evidence="11" type="ORF">ENKNEFLB_01491</name>
</gene>
<dbReference type="SMART" id="SM00388">
    <property type="entry name" value="HisKA"/>
    <property type="match status" value="1"/>
</dbReference>
<comment type="subcellular location">
    <subcellularLocation>
        <location evidence="2">Cell membrane</location>
    </subcellularLocation>
</comment>
<comment type="catalytic activity">
    <reaction evidence="1">
        <text>ATP + protein L-histidine = ADP + protein N-phospho-L-histidine.</text>
        <dbReference type="EC" id="2.7.13.3"/>
    </reaction>
</comment>
<dbReference type="SUPFAM" id="SSF55874">
    <property type="entry name" value="ATPase domain of HSP90 chaperone/DNA topoisomerase II/histidine kinase"/>
    <property type="match status" value="1"/>
</dbReference>
<dbReference type="SUPFAM" id="SSF47384">
    <property type="entry name" value="Homodimeric domain of signal transducing histidine kinase"/>
    <property type="match status" value="1"/>
</dbReference>
<evidence type="ECO:0000313" key="11">
    <source>
        <dbReference type="EMBL" id="QVT79111.1"/>
    </source>
</evidence>
<dbReference type="Proteomes" id="UP000679307">
    <property type="component" value="Chromosome"/>
</dbReference>
<dbReference type="SUPFAM" id="SSF55781">
    <property type="entry name" value="GAF domain-like"/>
    <property type="match status" value="1"/>
</dbReference>
<dbReference type="EC" id="2.7.13.3" evidence="3"/>
<dbReference type="InterPro" id="IPR036890">
    <property type="entry name" value="HATPase_C_sf"/>
</dbReference>
<dbReference type="EMBL" id="CP075371">
    <property type="protein sequence ID" value="QVT79111.1"/>
    <property type="molecule type" value="Genomic_DNA"/>
</dbReference>
<dbReference type="InterPro" id="IPR036097">
    <property type="entry name" value="HisK_dim/P_sf"/>
</dbReference>
<evidence type="ECO:0000256" key="4">
    <source>
        <dbReference type="ARBA" id="ARBA00022553"/>
    </source>
</evidence>
<keyword evidence="12" id="KW-1185">Reference proteome</keyword>
<keyword evidence="6" id="KW-0418">Kinase</keyword>
<dbReference type="InterPro" id="IPR003661">
    <property type="entry name" value="HisK_dim/P_dom"/>
</dbReference>
<dbReference type="RefSeq" id="WP_214058601.1">
    <property type="nucleotide sequence ID" value="NZ_CP075371.1"/>
</dbReference>
<evidence type="ECO:0000256" key="8">
    <source>
        <dbReference type="ARBA" id="ARBA00039401"/>
    </source>
</evidence>
<dbReference type="Gene3D" id="1.10.287.130">
    <property type="match status" value="1"/>
</dbReference>
<dbReference type="InterPro" id="IPR050351">
    <property type="entry name" value="BphY/WalK/GraS-like"/>
</dbReference>
<dbReference type="InterPro" id="IPR004358">
    <property type="entry name" value="Sig_transdc_His_kin-like_C"/>
</dbReference>
<evidence type="ECO:0000256" key="5">
    <source>
        <dbReference type="ARBA" id="ARBA00022679"/>
    </source>
</evidence>
<evidence type="ECO:0000259" key="10">
    <source>
        <dbReference type="PROSITE" id="PS50109"/>
    </source>
</evidence>
<dbReference type="GO" id="GO:0004673">
    <property type="term" value="F:protein histidine kinase activity"/>
    <property type="evidence" value="ECO:0007669"/>
    <property type="project" value="UniProtKB-EC"/>
</dbReference>
<keyword evidence="7" id="KW-0902">Two-component regulatory system</keyword>
<organism evidence="11 12">
    <name type="scientific">Nocardioides aquaticus</name>
    <dbReference type="NCBI Taxonomy" id="160826"/>
    <lineage>
        <taxon>Bacteria</taxon>
        <taxon>Bacillati</taxon>
        <taxon>Actinomycetota</taxon>
        <taxon>Actinomycetes</taxon>
        <taxon>Propionibacteriales</taxon>
        <taxon>Nocardioidaceae</taxon>
        <taxon>Nocardioides</taxon>
    </lineage>
</organism>
<dbReference type="PANTHER" id="PTHR42878">
    <property type="entry name" value="TWO-COMPONENT HISTIDINE KINASE"/>
    <property type="match status" value="1"/>
</dbReference>
<accession>A0ABX8EHN8</accession>
<reference evidence="11 12" key="1">
    <citation type="submission" date="2021-05" db="EMBL/GenBank/DDBJ databases">
        <title>Complete genome of Nocardioides aquaticus KCTC 9944T isolated from meromictic and hypersaline Ekho Lake, Antarctica.</title>
        <authorList>
            <person name="Hwang K."/>
            <person name="Kim K.M."/>
            <person name="Choe H."/>
        </authorList>
    </citation>
    <scope>NUCLEOTIDE SEQUENCE [LARGE SCALE GENOMIC DNA]</scope>
    <source>
        <strain evidence="11 12">KCTC 9944</strain>
    </source>
</reference>
<dbReference type="PROSITE" id="PS50109">
    <property type="entry name" value="HIS_KIN"/>
    <property type="match status" value="1"/>
</dbReference>
<keyword evidence="4" id="KW-0597">Phosphoprotein</keyword>
<feature type="compositionally biased region" description="Basic and acidic residues" evidence="9">
    <location>
        <begin position="1"/>
        <end position="17"/>
    </location>
</feature>
<evidence type="ECO:0000256" key="9">
    <source>
        <dbReference type="SAM" id="MobiDB-lite"/>
    </source>
</evidence>
<sequence>MERVRRTADDGDRRDASAGRGTRAEAGPVATGSDEADDARDLAAVADLAARLWQVPLAVVTLLDDEGRPEVTAFGGAGLPASVDPRLLATRGLVHDLVVVPDTLLDPEWATHPLVGDRTGLRFLVRQPLLGPSGRQVGLLCLLDTAPRAAADVPAVAALDEVGARVADLVEVLGRHRASRRTFDRLEEVHRDLRESNDRLVVFAGQVTHDLKAPLASISMSVDLIEDEAGRDHFDRRQVHWFVEKARQGARRMQALVDDLLEYATQGGPVEARSVDLDLVLAAVLDDLAGMTRTAEILTGRLPVVLGDEVQLRSLLQNLLSNALKFARPGVHAVVRVEAHAVPGRVRVEVSDNGRGLPAGLDPEDLFEPLVRGDHSVPGVGIGLATCRRVVEAHGGRIGLLRRREGGVLAWFELPAGAADLPA</sequence>
<evidence type="ECO:0000256" key="7">
    <source>
        <dbReference type="ARBA" id="ARBA00023012"/>
    </source>
</evidence>
<dbReference type="Pfam" id="PF02518">
    <property type="entry name" value="HATPase_c"/>
    <property type="match status" value="1"/>
</dbReference>
<dbReference type="Gene3D" id="3.30.565.10">
    <property type="entry name" value="Histidine kinase-like ATPase, C-terminal domain"/>
    <property type="match status" value="1"/>
</dbReference>
<evidence type="ECO:0000256" key="3">
    <source>
        <dbReference type="ARBA" id="ARBA00012438"/>
    </source>
</evidence>
<proteinExistence type="predicted"/>
<dbReference type="Pfam" id="PF00512">
    <property type="entry name" value="HisKA"/>
    <property type="match status" value="1"/>
</dbReference>
<name>A0ABX8EHN8_9ACTN</name>
<dbReference type="CDD" id="cd00082">
    <property type="entry name" value="HisKA"/>
    <property type="match status" value="1"/>
</dbReference>
<evidence type="ECO:0000256" key="1">
    <source>
        <dbReference type="ARBA" id="ARBA00000085"/>
    </source>
</evidence>
<feature type="domain" description="Histidine kinase" evidence="10">
    <location>
        <begin position="206"/>
        <end position="418"/>
    </location>
</feature>
<feature type="region of interest" description="Disordered" evidence="9">
    <location>
        <begin position="1"/>
        <end position="37"/>
    </location>
</feature>
<dbReference type="PANTHER" id="PTHR42878:SF15">
    <property type="entry name" value="BACTERIOPHYTOCHROME"/>
    <property type="match status" value="1"/>
</dbReference>
<dbReference type="InterPro" id="IPR003594">
    <property type="entry name" value="HATPase_dom"/>
</dbReference>